<dbReference type="PANTHER" id="PTHR43028:SF7">
    <property type="entry name" value="3'(2'),5'-BISPHOSPHATE NUCLEOTIDASE CYSQ"/>
    <property type="match status" value="1"/>
</dbReference>
<feature type="binding site" evidence="4">
    <location>
        <position position="216"/>
    </location>
    <ligand>
        <name>Mg(2+)</name>
        <dbReference type="ChEBI" id="CHEBI:18420"/>
        <label>2</label>
    </ligand>
</feature>
<feature type="binding site" evidence="5">
    <location>
        <position position="88"/>
    </location>
    <ligand>
        <name>Mg(2+)</name>
        <dbReference type="ChEBI" id="CHEBI:18420"/>
        <label>1</label>
        <note>catalytic</note>
    </ligand>
</feature>
<dbReference type="PANTHER" id="PTHR43028">
    <property type="entry name" value="3'(2'),5'-BISPHOSPHATE NUCLEOTIDASE 1"/>
    <property type="match status" value="1"/>
</dbReference>
<evidence type="ECO:0000256" key="1">
    <source>
        <dbReference type="ARBA" id="ARBA00001625"/>
    </source>
</evidence>
<dbReference type="Gene3D" id="3.40.190.80">
    <property type="match status" value="1"/>
</dbReference>
<feature type="binding site" evidence="4">
    <location>
        <position position="90"/>
    </location>
    <ligand>
        <name>Mg(2+)</name>
        <dbReference type="ChEBI" id="CHEBI:18420"/>
        <label>1</label>
    </ligand>
</feature>
<comment type="cofactor">
    <cofactor evidence="4 5">
        <name>Mg(2+)</name>
        <dbReference type="ChEBI" id="CHEBI:18420"/>
    </cofactor>
</comment>
<feature type="binding site" evidence="4">
    <location>
        <position position="88"/>
    </location>
    <ligand>
        <name>Mg(2+)</name>
        <dbReference type="ChEBI" id="CHEBI:18420"/>
        <label>1</label>
    </ligand>
</feature>
<dbReference type="OrthoDB" id="9785695at2"/>
<evidence type="ECO:0000256" key="3">
    <source>
        <dbReference type="ARBA" id="ARBA00022842"/>
    </source>
</evidence>
<evidence type="ECO:0000256" key="2">
    <source>
        <dbReference type="ARBA" id="ARBA00022723"/>
    </source>
</evidence>
<feature type="binding site" evidence="4">
    <location>
        <position position="68"/>
    </location>
    <ligand>
        <name>Mg(2+)</name>
        <dbReference type="ChEBI" id="CHEBI:18420"/>
        <label>1</label>
    </ligand>
</feature>
<keyword evidence="4" id="KW-0472">Membrane</keyword>
<feature type="binding site" evidence="5">
    <location>
        <position position="91"/>
    </location>
    <ligand>
        <name>Mg(2+)</name>
        <dbReference type="ChEBI" id="CHEBI:18420"/>
        <label>1</label>
        <note>catalytic</note>
    </ligand>
</feature>
<dbReference type="NCBIfam" id="TIGR01331">
    <property type="entry name" value="bisphos_cysQ"/>
    <property type="match status" value="1"/>
</dbReference>
<organism evidence="7 9">
    <name type="scientific">Moritella viscosa</name>
    <dbReference type="NCBI Taxonomy" id="80854"/>
    <lineage>
        <taxon>Bacteria</taxon>
        <taxon>Pseudomonadati</taxon>
        <taxon>Pseudomonadota</taxon>
        <taxon>Gammaproteobacteria</taxon>
        <taxon>Alteromonadales</taxon>
        <taxon>Moritellaceae</taxon>
        <taxon>Moritella</taxon>
    </lineage>
</organism>
<dbReference type="InterPro" id="IPR050725">
    <property type="entry name" value="CysQ/Inositol_MonoPase"/>
</dbReference>
<sequence>MQIMTLIPELKKIARATGAVIYDIYQSGEFEQEIKFDHTPVTSADIAAHNYLSKQLALLTPDIPILSEEDCDIAVEERQSWETYWLLDPLDGTQEFISRSGDFATIIALVHKNKPILGMIYGPKDDVLYWAVDGEGAYKETSDGEDRIFSHTCLQPLTSLNVVVSRVQNPDNIRKLVEDDIDLELQSLGSASLKGCLVAEGKADCYIRLGITGEWDTAGTQCIVTEAGGAILDLNLNPLSYNQRDTLKNPDFIVLGDRNLTWSEILTG</sequence>
<protein>
    <recommendedName>
        <fullName evidence="4">3'(2'),5'-bisphosphate nucleotidase CysQ</fullName>
        <ecNumber evidence="4">3.1.3.7</ecNumber>
    </recommendedName>
    <alternativeName>
        <fullName evidence="4">3'(2'),5-bisphosphonucleoside 3'(2')-phosphohydrolase</fullName>
    </alternativeName>
    <alternativeName>
        <fullName evidence="4">3'-phosphoadenosine 5'-phosphate phosphatase</fullName>
        <shortName evidence="4">PAP phosphatase</shortName>
    </alternativeName>
</protein>
<comment type="subcellular location">
    <subcellularLocation>
        <location evidence="4">Cell inner membrane</location>
        <topology evidence="4">Peripheral membrane protein</topology>
        <orientation evidence="4">Cytoplasmic side</orientation>
    </subcellularLocation>
</comment>
<evidence type="ECO:0000313" key="6">
    <source>
        <dbReference type="EMBL" id="SGY94966.1"/>
    </source>
</evidence>
<accession>A0A090I8V2</accession>
<dbReference type="HOGENOM" id="CLU_044118_3_0_6"/>
<dbReference type="Proteomes" id="UP000183794">
    <property type="component" value="Unassembled WGS sequence"/>
</dbReference>
<reference evidence="6 8" key="1">
    <citation type="submission" date="2016-11" db="EMBL/GenBank/DDBJ databases">
        <authorList>
            <person name="Klemetsen T."/>
        </authorList>
    </citation>
    <scope>NUCLEOTIDE SEQUENCE [LARGE SCALE GENOMIC DNA]</scope>
    <source>
        <strain evidence="6">MT 2528</strain>
    </source>
</reference>
<keyword evidence="4" id="KW-0997">Cell inner membrane</keyword>
<dbReference type="Gene3D" id="3.30.540.10">
    <property type="entry name" value="Fructose-1,6-Bisphosphatase, subunit A, domain 1"/>
    <property type="match status" value="1"/>
</dbReference>
<dbReference type="EMBL" id="FPLD01000081">
    <property type="protein sequence ID" value="SGZ06592.1"/>
    <property type="molecule type" value="Genomic_DNA"/>
</dbReference>
<dbReference type="GeneID" id="61296724"/>
<dbReference type="Pfam" id="PF00459">
    <property type="entry name" value="Inositol_P"/>
    <property type="match status" value="1"/>
</dbReference>
<dbReference type="CDD" id="cd01638">
    <property type="entry name" value="CysQ"/>
    <property type="match status" value="1"/>
</dbReference>
<gene>
    <name evidence="4" type="primary">cysQ</name>
    <name evidence="6" type="ORF">MT2528_2888</name>
    <name evidence="7" type="ORF">NVI5450_3082</name>
</gene>
<feature type="binding site" evidence="4">
    <location>
        <position position="88"/>
    </location>
    <ligand>
        <name>Mg(2+)</name>
        <dbReference type="ChEBI" id="CHEBI:18420"/>
        <label>2</label>
    </ligand>
</feature>
<dbReference type="PRINTS" id="PR00377">
    <property type="entry name" value="IMPHPHTASES"/>
</dbReference>
<feature type="binding site" evidence="5">
    <location>
        <position position="216"/>
    </location>
    <ligand>
        <name>Mg(2+)</name>
        <dbReference type="ChEBI" id="CHEBI:18420"/>
        <label>1</label>
        <note>catalytic</note>
    </ligand>
</feature>
<dbReference type="GO" id="GO:0050427">
    <property type="term" value="P:3'-phosphoadenosine 5'-phosphosulfate metabolic process"/>
    <property type="evidence" value="ECO:0007669"/>
    <property type="project" value="TreeGrafter"/>
</dbReference>
<dbReference type="KEGG" id="mvs:MVIS_0276"/>
<dbReference type="HAMAP" id="MF_02095">
    <property type="entry name" value="CysQ"/>
    <property type="match status" value="1"/>
</dbReference>
<comment type="catalytic activity">
    <reaction evidence="1 4">
        <text>adenosine 3',5'-bisphosphate + H2O = AMP + phosphate</text>
        <dbReference type="Rhea" id="RHEA:10040"/>
        <dbReference type="ChEBI" id="CHEBI:15377"/>
        <dbReference type="ChEBI" id="CHEBI:43474"/>
        <dbReference type="ChEBI" id="CHEBI:58343"/>
        <dbReference type="ChEBI" id="CHEBI:456215"/>
        <dbReference type="EC" id="3.1.3.7"/>
    </reaction>
</comment>
<name>A0A090I8V2_9GAMM</name>
<dbReference type="Proteomes" id="UP000182660">
    <property type="component" value="Unassembled WGS sequence"/>
</dbReference>
<feature type="binding site" evidence="4">
    <location>
        <begin position="90"/>
        <end position="93"/>
    </location>
    <ligand>
        <name>substrate</name>
    </ligand>
</feature>
<evidence type="ECO:0000256" key="5">
    <source>
        <dbReference type="PIRSR" id="PIRSR600760-2"/>
    </source>
</evidence>
<dbReference type="RefSeq" id="WP_045108756.1">
    <property type="nucleotide sequence ID" value="NZ_CAWQZC010000035.1"/>
</dbReference>
<feature type="binding site" evidence="5">
    <location>
        <position position="68"/>
    </location>
    <ligand>
        <name>Mg(2+)</name>
        <dbReference type="ChEBI" id="CHEBI:18420"/>
        <label>1</label>
        <note>catalytic</note>
    </ligand>
</feature>
<dbReference type="SUPFAM" id="SSF56655">
    <property type="entry name" value="Carbohydrate phosphatase"/>
    <property type="match status" value="1"/>
</dbReference>
<reference evidence="7 9" key="2">
    <citation type="submission" date="2016-11" db="EMBL/GenBank/DDBJ databases">
        <authorList>
            <person name="Jaros S."/>
            <person name="Januszkiewicz K."/>
            <person name="Wedrychowicz H."/>
        </authorList>
    </citation>
    <scope>NUCLEOTIDE SEQUENCE [LARGE SCALE GENOMIC DNA]</scope>
    <source>
        <strain evidence="7">NVI 5450</strain>
    </source>
</reference>
<dbReference type="PATRIC" id="fig|80854.5.peg.287"/>
<evidence type="ECO:0000256" key="4">
    <source>
        <dbReference type="HAMAP-Rule" id="MF_02095"/>
    </source>
</evidence>
<feature type="binding site" evidence="4">
    <location>
        <position position="216"/>
    </location>
    <ligand>
        <name>substrate</name>
    </ligand>
</feature>
<dbReference type="STRING" id="80854.MVIS_0276"/>
<keyword evidence="3 4" id="KW-0460">Magnesium</keyword>
<keyword evidence="8" id="KW-1185">Reference proteome</keyword>
<keyword evidence="2 4" id="KW-0479">Metal-binding</keyword>
<dbReference type="PROSITE" id="PS00629">
    <property type="entry name" value="IMP_1"/>
    <property type="match status" value="1"/>
</dbReference>
<dbReference type="EMBL" id="FPLJ01000063">
    <property type="protein sequence ID" value="SGY94966.1"/>
    <property type="molecule type" value="Genomic_DNA"/>
</dbReference>
<keyword evidence="4" id="KW-0378">Hydrolase</keyword>
<dbReference type="InterPro" id="IPR020583">
    <property type="entry name" value="Inositol_monoP_metal-BS"/>
</dbReference>
<feature type="binding site" evidence="4">
    <location>
        <position position="68"/>
    </location>
    <ligand>
        <name>substrate</name>
    </ligand>
</feature>
<dbReference type="GO" id="GO:0005886">
    <property type="term" value="C:plasma membrane"/>
    <property type="evidence" value="ECO:0007669"/>
    <property type="project" value="UniProtKB-SubCell"/>
</dbReference>
<dbReference type="GO" id="GO:0000103">
    <property type="term" value="P:sulfate assimilation"/>
    <property type="evidence" value="ECO:0007669"/>
    <property type="project" value="TreeGrafter"/>
</dbReference>
<evidence type="ECO:0000313" key="9">
    <source>
        <dbReference type="Proteomes" id="UP000183794"/>
    </source>
</evidence>
<evidence type="ECO:0000313" key="8">
    <source>
        <dbReference type="Proteomes" id="UP000182660"/>
    </source>
</evidence>
<dbReference type="InterPro" id="IPR000760">
    <property type="entry name" value="Inositol_monophosphatase-like"/>
</dbReference>
<comment type="function">
    <text evidence="4">Converts adenosine-3',5'-bisphosphate (PAP) to AMP.</text>
</comment>
<comment type="similarity">
    <text evidence="4">Belongs to the inositol monophosphatase superfamily. CysQ family.</text>
</comment>
<dbReference type="GO" id="GO:0008441">
    <property type="term" value="F:3'(2'),5'-bisphosphate nucleotidase activity"/>
    <property type="evidence" value="ECO:0007669"/>
    <property type="project" value="UniProtKB-UniRule"/>
</dbReference>
<dbReference type="InterPro" id="IPR006240">
    <property type="entry name" value="CysQ"/>
</dbReference>
<dbReference type="EC" id="3.1.3.7" evidence="4"/>
<dbReference type="GO" id="GO:0000287">
    <property type="term" value="F:magnesium ion binding"/>
    <property type="evidence" value="ECO:0007669"/>
    <property type="project" value="UniProtKB-UniRule"/>
</dbReference>
<keyword evidence="4" id="KW-1003">Cell membrane</keyword>
<evidence type="ECO:0000313" key="7">
    <source>
        <dbReference type="EMBL" id="SGZ06592.1"/>
    </source>
</evidence>
<feature type="binding site" evidence="4">
    <location>
        <position position="91"/>
    </location>
    <ligand>
        <name>Mg(2+)</name>
        <dbReference type="ChEBI" id="CHEBI:18420"/>
        <label>2</label>
    </ligand>
</feature>
<feature type="binding site" evidence="5">
    <location>
        <position position="90"/>
    </location>
    <ligand>
        <name>Mg(2+)</name>
        <dbReference type="ChEBI" id="CHEBI:18420"/>
        <label>2</label>
    </ligand>
</feature>
<proteinExistence type="inferred from homology"/>
<dbReference type="AlphaFoldDB" id="A0A090I8V2"/>